<name>A0A3A2ZKB1_9EURO</name>
<dbReference type="EMBL" id="MVGC01000368">
    <property type="protein sequence ID" value="RJE19804.1"/>
    <property type="molecule type" value="Genomic_DNA"/>
</dbReference>
<feature type="compositionally biased region" description="Basic and acidic residues" evidence="1">
    <location>
        <begin position="12"/>
        <end position="28"/>
    </location>
</feature>
<evidence type="ECO:0000256" key="1">
    <source>
        <dbReference type="SAM" id="MobiDB-lite"/>
    </source>
</evidence>
<protein>
    <submittedName>
        <fullName evidence="2">Uncharacterized protein</fullName>
    </submittedName>
</protein>
<dbReference type="Proteomes" id="UP000266188">
    <property type="component" value="Unassembled WGS sequence"/>
</dbReference>
<organism evidence="2 3">
    <name type="scientific">Aspergillus sclerotialis</name>
    <dbReference type="NCBI Taxonomy" id="2070753"/>
    <lineage>
        <taxon>Eukaryota</taxon>
        <taxon>Fungi</taxon>
        <taxon>Dikarya</taxon>
        <taxon>Ascomycota</taxon>
        <taxon>Pezizomycotina</taxon>
        <taxon>Eurotiomycetes</taxon>
        <taxon>Eurotiomycetidae</taxon>
        <taxon>Eurotiales</taxon>
        <taxon>Aspergillaceae</taxon>
        <taxon>Aspergillus</taxon>
        <taxon>Aspergillus subgen. Polypaecilum</taxon>
    </lineage>
</organism>
<accession>A0A3A2ZKB1</accession>
<dbReference type="OrthoDB" id="3913483at2759"/>
<feature type="region of interest" description="Disordered" evidence="1">
    <location>
        <begin position="1"/>
        <end position="142"/>
    </location>
</feature>
<gene>
    <name evidence="2" type="ORF">PHISCL_07856</name>
</gene>
<comment type="caution">
    <text evidence="2">The sequence shown here is derived from an EMBL/GenBank/DDBJ whole genome shotgun (WGS) entry which is preliminary data.</text>
</comment>
<proteinExistence type="predicted"/>
<feature type="compositionally biased region" description="Basic and acidic residues" evidence="1">
    <location>
        <begin position="46"/>
        <end position="56"/>
    </location>
</feature>
<sequence>MTENTFHLTQNDLRKPESRVTKMNDLKNPKSSNVSILKSVIGQNTDKAREVEERKANLPLPEQPPTASDWNSGDARNVNVGSGGLEGSLSGESDSAMRDPHTATSSARTSGEELHKVTAPNDNIGWQGKDDLASLARDAWGR</sequence>
<keyword evidence="3" id="KW-1185">Reference proteome</keyword>
<feature type="compositionally biased region" description="Polar residues" evidence="1">
    <location>
        <begin position="29"/>
        <end position="45"/>
    </location>
</feature>
<evidence type="ECO:0000313" key="2">
    <source>
        <dbReference type="EMBL" id="RJE19804.1"/>
    </source>
</evidence>
<dbReference type="AlphaFoldDB" id="A0A3A2ZKB1"/>
<evidence type="ECO:0000313" key="3">
    <source>
        <dbReference type="Proteomes" id="UP000266188"/>
    </source>
</evidence>
<feature type="compositionally biased region" description="Polar residues" evidence="1">
    <location>
        <begin position="1"/>
        <end position="11"/>
    </location>
</feature>
<reference evidence="3" key="1">
    <citation type="submission" date="2017-02" db="EMBL/GenBank/DDBJ databases">
        <authorList>
            <person name="Tafer H."/>
            <person name="Lopandic K."/>
        </authorList>
    </citation>
    <scope>NUCLEOTIDE SEQUENCE [LARGE SCALE GENOMIC DNA]</scope>
    <source>
        <strain evidence="3">CBS 366.77</strain>
    </source>
</reference>